<dbReference type="Gene3D" id="3.30.9.10">
    <property type="entry name" value="D-Amino Acid Oxidase, subunit A, domain 2"/>
    <property type="match status" value="1"/>
</dbReference>
<dbReference type="InterPro" id="IPR036188">
    <property type="entry name" value="FAD/NAD-bd_sf"/>
</dbReference>
<gene>
    <name evidence="3" type="ORF">IQ24_02294</name>
</gene>
<proteinExistence type="predicted"/>
<dbReference type="Pfam" id="PF01266">
    <property type="entry name" value="DAO"/>
    <property type="match status" value="1"/>
</dbReference>
<accession>A0A562NP04</accession>
<dbReference type="OrthoDB" id="9774675at2"/>
<dbReference type="Gene3D" id="3.50.50.60">
    <property type="entry name" value="FAD/NAD(P)-binding domain"/>
    <property type="match status" value="1"/>
</dbReference>
<evidence type="ECO:0000256" key="1">
    <source>
        <dbReference type="ARBA" id="ARBA00023002"/>
    </source>
</evidence>
<name>A0A562NP04_9RHOB</name>
<dbReference type="GO" id="GO:0016491">
    <property type="term" value="F:oxidoreductase activity"/>
    <property type="evidence" value="ECO:0007669"/>
    <property type="project" value="UniProtKB-KW"/>
</dbReference>
<dbReference type="GO" id="GO:0005737">
    <property type="term" value="C:cytoplasm"/>
    <property type="evidence" value="ECO:0007669"/>
    <property type="project" value="TreeGrafter"/>
</dbReference>
<dbReference type="InterPro" id="IPR006076">
    <property type="entry name" value="FAD-dep_OxRdtase"/>
</dbReference>
<dbReference type="SUPFAM" id="SSF51905">
    <property type="entry name" value="FAD/NAD(P)-binding domain"/>
    <property type="match status" value="1"/>
</dbReference>
<dbReference type="AlphaFoldDB" id="A0A562NP04"/>
<comment type="caution">
    <text evidence="3">The sequence shown here is derived from an EMBL/GenBank/DDBJ whole genome shotgun (WGS) entry which is preliminary data.</text>
</comment>
<protein>
    <submittedName>
        <fullName evidence="3">Glycine/D-amino acid oxidase-like deaminating enzyme</fullName>
    </submittedName>
</protein>
<sequence>MKQVIIIGAGIIGGAIAYEMAKAGWGVTVVDKAPEAGYGSTSNSSAVIRINYSVLETCAMALEGWSYWRDWAGYVGLPQDRPVASYKETGSLVIYSGEGAAMGRITDIMDQIGGTYERLAPEGIHRFLPGADLSSYAPARRMDDPDFGEPGEEQIGGAVFFQQAGYVNDPKLAAQNLQWAAQAAGAQYLFRSTVTALEIHDGRPTGVRLEDGRVLKADVVVNAGGPWSAGLNRMAGVTGDMTIRTRPNRQEVAYIPGPANMDYRHDGIVIADLDAEFYARPDPVGICVGSTDPACDPHEFIDDPDAVDTRFTDQWTTIVMRGAMRLPEMRIPGQASGLVALYDTSDDWLPIYDKTSLPGFYMACGTSGNQFKMAPVVGKLMTHLIAKTEAGHDHDASPLDFLLERTGRRIDLGIYSRKRKINADSSFSVMG</sequence>
<reference evidence="3 4" key="1">
    <citation type="journal article" date="2015" name="Stand. Genomic Sci.">
        <title>Genomic Encyclopedia of Bacterial and Archaeal Type Strains, Phase III: the genomes of soil and plant-associated and newly described type strains.</title>
        <authorList>
            <person name="Whitman W.B."/>
            <person name="Woyke T."/>
            <person name="Klenk H.P."/>
            <person name="Zhou Y."/>
            <person name="Lilburn T.G."/>
            <person name="Beck B.J."/>
            <person name="De Vos P."/>
            <person name="Vandamme P."/>
            <person name="Eisen J.A."/>
            <person name="Garrity G."/>
            <person name="Hugenholtz P."/>
            <person name="Kyrpides N.C."/>
        </authorList>
    </citation>
    <scope>NUCLEOTIDE SEQUENCE [LARGE SCALE GENOMIC DNA]</scope>
    <source>
        <strain evidence="3 4">CGMCC 1.5364</strain>
    </source>
</reference>
<dbReference type="PANTHER" id="PTHR13847:SF287">
    <property type="entry name" value="FAD-DEPENDENT OXIDOREDUCTASE DOMAIN-CONTAINING PROTEIN 1"/>
    <property type="match status" value="1"/>
</dbReference>
<evidence type="ECO:0000259" key="2">
    <source>
        <dbReference type="Pfam" id="PF01266"/>
    </source>
</evidence>
<keyword evidence="4" id="KW-1185">Reference proteome</keyword>
<feature type="domain" description="FAD dependent oxidoreductase" evidence="2">
    <location>
        <begin position="4"/>
        <end position="384"/>
    </location>
</feature>
<evidence type="ECO:0000313" key="4">
    <source>
        <dbReference type="Proteomes" id="UP000316225"/>
    </source>
</evidence>
<dbReference type="EMBL" id="VLKU01000006">
    <property type="protein sequence ID" value="TWI33927.1"/>
    <property type="molecule type" value="Genomic_DNA"/>
</dbReference>
<keyword evidence="1" id="KW-0560">Oxidoreductase</keyword>
<organism evidence="3 4">
    <name type="scientific">Paracoccus sulfuroxidans</name>
    <dbReference type="NCBI Taxonomy" id="384678"/>
    <lineage>
        <taxon>Bacteria</taxon>
        <taxon>Pseudomonadati</taxon>
        <taxon>Pseudomonadota</taxon>
        <taxon>Alphaproteobacteria</taxon>
        <taxon>Rhodobacterales</taxon>
        <taxon>Paracoccaceae</taxon>
        <taxon>Paracoccus</taxon>
    </lineage>
</organism>
<dbReference type="PANTHER" id="PTHR13847">
    <property type="entry name" value="SARCOSINE DEHYDROGENASE-RELATED"/>
    <property type="match status" value="1"/>
</dbReference>
<dbReference type="Proteomes" id="UP000316225">
    <property type="component" value="Unassembled WGS sequence"/>
</dbReference>
<evidence type="ECO:0000313" key="3">
    <source>
        <dbReference type="EMBL" id="TWI33927.1"/>
    </source>
</evidence>